<organism evidence="2">
    <name type="scientific">Trepomonas sp. PC1</name>
    <dbReference type="NCBI Taxonomy" id="1076344"/>
    <lineage>
        <taxon>Eukaryota</taxon>
        <taxon>Metamonada</taxon>
        <taxon>Diplomonadida</taxon>
        <taxon>Hexamitidae</taxon>
        <taxon>Hexamitinae</taxon>
        <taxon>Trepomonas</taxon>
    </lineage>
</organism>
<dbReference type="EMBL" id="GDID01000885">
    <property type="protein sequence ID" value="JAP95721.1"/>
    <property type="molecule type" value="Transcribed_RNA"/>
</dbReference>
<dbReference type="Gene3D" id="3.40.50.1110">
    <property type="entry name" value="SGNH hydrolase"/>
    <property type="match status" value="1"/>
</dbReference>
<gene>
    <name evidence="2" type="ORF">TPC1_11189</name>
</gene>
<evidence type="ECO:0000259" key="1">
    <source>
        <dbReference type="Pfam" id="PF13472"/>
    </source>
</evidence>
<dbReference type="InterPro" id="IPR045136">
    <property type="entry name" value="Iah1-like"/>
</dbReference>
<dbReference type="InterPro" id="IPR013830">
    <property type="entry name" value="SGNH_hydro"/>
</dbReference>
<dbReference type="AlphaFoldDB" id="A0A146KJW2"/>
<accession>A0A146KJW2</accession>
<dbReference type="InterPro" id="IPR036514">
    <property type="entry name" value="SGNH_hydro_sf"/>
</dbReference>
<protein>
    <submittedName>
        <fullName evidence="2">Isoamyl acetate-hydrolyzing esterase 1 protein</fullName>
    </submittedName>
</protein>
<evidence type="ECO:0000313" key="2">
    <source>
        <dbReference type="EMBL" id="JAP95721.1"/>
    </source>
</evidence>
<sequence>RHDLPKVNIVNAGITGLNTTQYLNFMNTNIFRQIIPKTVDLVTICFGANDAAIDSMQTVPLHNFKTNFYQIIKQTRQITDKLLVIAPTPLCEPFPDRTNENTQKYVDCLKDICKQNDLNFADIRNSWNNEKIWEDGGHLDLQGNYLFAEQVKKYIM</sequence>
<dbReference type="PANTHER" id="PTHR14209:SF19">
    <property type="entry name" value="ISOAMYL ACETATE-HYDROLYZING ESTERASE 1 HOMOLOG"/>
    <property type="match status" value="1"/>
</dbReference>
<feature type="domain" description="SGNH hydrolase-type esterase" evidence="1">
    <location>
        <begin position="5"/>
        <end position="142"/>
    </location>
</feature>
<name>A0A146KJW2_9EUKA</name>
<dbReference type="PANTHER" id="PTHR14209">
    <property type="entry name" value="ISOAMYL ACETATE-HYDROLYZING ESTERASE 1"/>
    <property type="match status" value="1"/>
</dbReference>
<proteinExistence type="predicted"/>
<dbReference type="SUPFAM" id="SSF52266">
    <property type="entry name" value="SGNH hydrolase"/>
    <property type="match status" value="1"/>
</dbReference>
<reference evidence="2" key="1">
    <citation type="submission" date="2015-07" db="EMBL/GenBank/DDBJ databases">
        <title>Adaptation to a free-living lifestyle via gene acquisitions in the diplomonad Trepomonas sp. PC1.</title>
        <authorList>
            <person name="Xu F."/>
            <person name="Jerlstrom-Hultqvist J."/>
            <person name="Kolisko M."/>
            <person name="Simpson A.G.B."/>
            <person name="Roger A.J."/>
            <person name="Svard S.G."/>
            <person name="Andersson J.O."/>
        </authorList>
    </citation>
    <scope>NUCLEOTIDE SEQUENCE</scope>
    <source>
        <strain evidence="2">PC1</strain>
    </source>
</reference>
<dbReference type="Pfam" id="PF13472">
    <property type="entry name" value="Lipase_GDSL_2"/>
    <property type="match status" value="1"/>
</dbReference>
<feature type="non-terminal residue" evidence="2">
    <location>
        <position position="1"/>
    </location>
</feature>